<evidence type="ECO:0000256" key="6">
    <source>
        <dbReference type="ARBA" id="ARBA00023296"/>
    </source>
</evidence>
<keyword evidence="3" id="KW-1161">Viral attachment to host cell</keyword>
<name>A0A8S5KXD5_9VIRU</name>
<evidence type="ECO:0000256" key="1">
    <source>
        <dbReference type="ARBA" id="ARBA00004328"/>
    </source>
</evidence>
<evidence type="ECO:0000313" key="8">
    <source>
        <dbReference type="EMBL" id="DAD49905.1"/>
    </source>
</evidence>
<dbReference type="KEGG" id="vg:80398482"/>
<keyword evidence="5" id="KW-1175">Viral attachment to host cell pilus</keyword>
<sequence length="370" mass="41062">MSSGSIPDHYIGNYRNSRTWTGTNNPKPPFGEHPYSLTMYAVQGDKSKIVEKDGYGNWYAWYGYLPSCNPEIARTFLDSTEADFRCQSKMTSEVRAFNSAVFAATLGQSIGQIVHASTSVLHAALAVKRGDLSGAARVLLRAGTGEGYRRSRLMACRRKALSLSDPAQQWLAFQYGWLPFMSDVYEGVAAVKAMREEAKLITRVRAVSKDTYTPANQRLSCRREARVSRKYVLQEPPSTNLTMGLIDPLSVAWELLPFSFVADWFLPVGGFLENMSVLPFLQGTVMKGVMLRNSLDYGSINFTQQGAFSLQYISEGSCHACCVKYDRTVSTVAQDQVTRPSFKPWAKSLSEGHLKNAAALIISLLSSVHR</sequence>
<keyword evidence="4" id="KW-0946">Virion</keyword>
<keyword evidence="9" id="KW-1185">Reference proteome</keyword>
<dbReference type="EMBL" id="BK013376">
    <property type="protein sequence ID" value="DAD49905.1"/>
    <property type="molecule type" value="Genomic_RNA"/>
</dbReference>
<dbReference type="GeneID" id="80398482"/>
<gene>
    <name evidence="8" type="primary">ESE021_1</name>
</gene>
<evidence type="ECO:0000256" key="3">
    <source>
        <dbReference type="ARBA" id="ARBA00022804"/>
    </source>
</evidence>
<evidence type="ECO:0000256" key="5">
    <source>
        <dbReference type="ARBA" id="ARBA00023104"/>
    </source>
</evidence>
<organism evidence="8 9">
    <name type="scientific">ssRNA phage ESE021</name>
    <dbReference type="NCBI Taxonomy" id="2786004"/>
    <lineage>
        <taxon>Viruses</taxon>
        <taxon>Riboviria</taxon>
        <taxon>Orthornavirae</taxon>
        <taxon>Lenarviricota</taxon>
        <taxon>Leviviricetes</taxon>
        <taxon>Norzivirales</taxon>
        <taxon>Fiersviridae</taxon>
        <taxon>Kiwsmaevirus</taxon>
        <taxon>Kiwsmaevirus defluviicola</taxon>
    </lineage>
</organism>
<reference evidence="8" key="1">
    <citation type="submission" date="2020-09" db="EMBL/GenBank/DDBJ databases">
        <title>Leviviricetes taxonomy.</title>
        <authorList>
            <person name="Stockdale S.R."/>
            <person name="Callanan J."/>
            <person name="Adriaenssens E.M."/>
            <person name="Kuhn J.H."/>
            <person name="Rumnieks J."/>
            <person name="Shkoporov A."/>
            <person name="Draper L.A."/>
            <person name="Ross P."/>
            <person name="Hill C."/>
        </authorList>
    </citation>
    <scope>NUCLEOTIDE SEQUENCE</scope>
</reference>
<comment type="subcellular location">
    <subcellularLocation>
        <location evidence="1">Virion</location>
    </subcellularLocation>
</comment>
<dbReference type="GO" id="GO:0044423">
    <property type="term" value="C:virion component"/>
    <property type="evidence" value="ECO:0007669"/>
    <property type="project" value="UniProtKB-KW"/>
</dbReference>
<evidence type="ECO:0000313" key="9">
    <source>
        <dbReference type="Proteomes" id="UP000677815"/>
    </source>
</evidence>
<proteinExistence type="inferred from homology"/>
<evidence type="ECO:0000256" key="2">
    <source>
        <dbReference type="ARBA" id="ARBA00022581"/>
    </source>
</evidence>
<dbReference type="GO" id="GO:0039666">
    <property type="term" value="P:virion attachment to host cell pilus"/>
    <property type="evidence" value="ECO:0007669"/>
    <property type="project" value="UniProtKB-KW"/>
</dbReference>
<dbReference type="RefSeq" id="YP_010769457.1">
    <property type="nucleotide sequence ID" value="NC_073981.1"/>
</dbReference>
<evidence type="ECO:0000256" key="4">
    <source>
        <dbReference type="ARBA" id="ARBA00022844"/>
    </source>
</evidence>
<dbReference type="InterPro" id="IPR005563">
    <property type="entry name" value="A_protein"/>
</dbReference>
<accession>A0A8S5KXD5</accession>
<keyword evidence="2" id="KW-0945">Host-virus interaction</keyword>
<protein>
    <submittedName>
        <fullName evidence="8">Maturation protein</fullName>
    </submittedName>
</protein>
<evidence type="ECO:0000256" key="7">
    <source>
        <dbReference type="ARBA" id="ARBA00035110"/>
    </source>
</evidence>
<dbReference type="Pfam" id="PF03863">
    <property type="entry name" value="Phage_mat-A"/>
    <property type="match status" value="1"/>
</dbReference>
<comment type="similarity">
    <text evidence="7">Belongs to the Leviviricetes maturation protein family.</text>
</comment>
<keyword evidence="6" id="KW-1160">Virus entry into host cell</keyword>
<dbReference type="Proteomes" id="UP000677815">
    <property type="component" value="Segment"/>
</dbReference>